<evidence type="ECO:0000313" key="2">
    <source>
        <dbReference type="EMBL" id="EMR12094.1"/>
    </source>
</evidence>
<dbReference type="GO" id="GO:0006935">
    <property type="term" value="P:chemotaxis"/>
    <property type="evidence" value="ECO:0007669"/>
    <property type="project" value="InterPro"/>
</dbReference>
<organism evidence="2 3">
    <name type="scientific">Methylophaga lonarensis MPL</name>
    <dbReference type="NCBI Taxonomy" id="1286106"/>
    <lineage>
        <taxon>Bacteria</taxon>
        <taxon>Pseudomonadati</taxon>
        <taxon>Pseudomonadota</taxon>
        <taxon>Gammaproteobacteria</taxon>
        <taxon>Thiotrichales</taxon>
        <taxon>Piscirickettsiaceae</taxon>
        <taxon>Methylophaga</taxon>
    </lineage>
</organism>
<name>M7PNP2_9GAMM</name>
<dbReference type="STRING" id="1286106.MPL1_12076"/>
<protein>
    <recommendedName>
        <fullName evidence="1">CheW-like domain-containing protein</fullName>
    </recommendedName>
</protein>
<dbReference type="EMBL" id="APHR01000072">
    <property type="protein sequence ID" value="EMR12094.1"/>
    <property type="molecule type" value="Genomic_DNA"/>
</dbReference>
<dbReference type="SUPFAM" id="SSF50341">
    <property type="entry name" value="CheW-like"/>
    <property type="match status" value="1"/>
</dbReference>
<gene>
    <name evidence="2" type="ORF">MPL1_12076</name>
</gene>
<dbReference type="OrthoDB" id="9181673at2"/>
<comment type="caution">
    <text evidence="2">The sequence shown here is derived from an EMBL/GenBank/DDBJ whole genome shotgun (WGS) entry which is preliminary data.</text>
</comment>
<dbReference type="Gene3D" id="2.40.50.180">
    <property type="entry name" value="CheA-289, Domain 4"/>
    <property type="match status" value="1"/>
</dbReference>
<dbReference type="Proteomes" id="UP000012019">
    <property type="component" value="Unassembled WGS sequence"/>
</dbReference>
<dbReference type="InterPro" id="IPR036061">
    <property type="entry name" value="CheW-like_dom_sf"/>
</dbReference>
<dbReference type="InterPro" id="IPR002545">
    <property type="entry name" value="CheW-lke_dom"/>
</dbReference>
<dbReference type="GO" id="GO:0007165">
    <property type="term" value="P:signal transduction"/>
    <property type="evidence" value="ECO:0007669"/>
    <property type="project" value="InterPro"/>
</dbReference>
<dbReference type="AlphaFoldDB" id="M7PNP2"/>
<dbReference type="PATRIC" id="fig|1286106.3.peg.2417"/>
<accession>M7PNP2</accession>
<evidence type="ECO:0000313" key="3">
    <source>
        <dbReference type="Proteomes" id="UP000012019"/>
    </source>
</evidence>
<sequence length="288" mass="32528">MSQSFSRLNHKTNNEVVVQQQLFTFFVEDMMFGLDVEQVLMLGQDISAIQRLPVEQRGFLGVTRYQGAVVPVIDFAHRLNIRSGYDARLELINFLKQTESASWHVVQQLEHHLHQAASILDDSDGVDVQVLAQWWQRSRKRDELLAGLLTEMLECGRSLNESRDTVITLLQDKQTESAERIILADTRPAVENMRRLCRQAIEHLESGLRQVLLYLSDDGSTPRCALLIDDVNDVLSFESNQFHPGNQAALAQISLIDKVLAGIFTAKDGVDCLLLDINKISGDLPETF</sequence>
<dbReference type="Pfam" id="PF01584">
    <property type="entry name" value="CheW"/>
    <property type="match status" value="1"/>
</dbReference>
<proteinExistence type="predicted"/>
<dbReference type="RefSeq" id="WP_009727368.1">
    <property type="nucleotide sequence ID" value="NZ_APHR01000072.1"/>
</dbReference>
<keyword evidence="3" id="KW-1185">Reference proteome</keyword>
<dbReference type="Gene3D" id="2.30.30.40">
    <property type="entry name" value="SH3 Domains"/>
    <property type="match status" value="1"/>
</dbReference>
<reference evidence="2 3" key="1">
    <citation type="journal article" date="2013" name="Genome Announc.">
        <title>Draft Genome Sequence of Methylophaga lonarensis MPLT, a Haloalkaliphilic (Non-Methane-Utilizing) Methylotroph.</title>
        <authorList>
            <person name="Shetty S.A."/>
            <person name="Marathe N.P."/>
            <person name="Munot H."/>
            <person name="Antony C.P."/>
            <person name="Dhotre D.P."/>
            <person name="Murrell J.C."/>
            <person name="Shouche Y.S."/>
        </authorList>
    </citation>
    <scope>NUCLEOTIDE SEQUENCE [LARGE SCALE GENOMIC DNA]</scope>
    <source>
        <strain evidence="2 3">MPL</strain>
    </source>
</reference>
<evidence type="ECO:0000259" key="1">
    <source>
        <dbReference type="Pfam" id="PF01584"/>
    </source>
</evidence>
<feature type="domain" description="CheW-like" evidence="1">
    <location>
        <begin position="21"/>
        <end position="84"/>
    </location>
</feature>